<dbReference type="PANTHER" id="PTHR19370:SF184">
    <property type="entry name" value="NADH-CYTOCHROME B5 REDUCTASE-LIKE"/>
    <property type="match status" value="1"/>
</dbReference>
<feature type="binding site" evidence="16">
    <location>
        <position position="185"/>
    </location>
    <ligand>
        <name>FAD</name>
        <dbReference type="ChEBI" id="CHEBI:57692"/>
    </ligand>
</feature>
<dbReference type="InterPro" id="IPR001709">
    <property type="entry name" value="Flavoprot_Pyr_Nucl_cyt_Rdtase"/>
</dbReference>
<feature type="binding site" evidence="16">
    <location>
        <position position="143"/>
    </location>
    <ligand>
        <name>FAD</name>
        <dbReference type="ChEBI" id="CHEBI:57692"/>
    </ligand>
</feature>
<dbReference type="FunFam" id="2.40.30.10:FF:000032">
    <property type="entry name" value="NADH-cytochrome b5 reductase"/>
    <property type="match status" value="1"/>
</dbReference>
<comment type="caution">
    <text evidence="18">The sequence shown here is derived from an EMBL/GenBank/DDBJ whole genome shotgun (WGS) entry which is preliminary data.</text>
</comment>
<evidence type="ECO:0000256" key="10">
    <source>
        <dbReference type="ARBA" id="ARBA00023027"/>
    </source>
</evidence>
<evidence type="ECO:0000256" key="4">
    <source>
        <dbReference type="ARBA" id="ARBA00006105"/>
    </source>
</evidence>
<evidence type="ECO:0000256" key="12">
    <source>
        <dbReference type="ARBA" id="ARBA00039438"/>
    </source>
</evidence>
<feature type="binding site" evidence="16">
    <location>
        <position position="119"/>
    </location>
    <ligand>
        <name>FAD</name>
        <dbReference type="ChEBI" id="CHEBI:57692"/>
    </ligand>
</feature>
<comment type="catalytic activity">
    <reaction evidence="14">
        <text>2 Fe(III)-[cytochrome b5] + NADH = 2 Fe(II)-[cytochrome b5] + NAD(+) + H(+)</text>
        <dbReference type="Rhea" id="RHEA:46680"/>
        <dbReference type="Rhea" id="RHEA-COMP:10438"/>
        <dbReference type="Rhea" id="RHEA-COMP:10439"/>
        <dbReference type="ChEBI" id="CHEBI:15378"/>
        <dbReference type="ChEBI" id="CHEBI:29033"/>
        <dbReference type="ChEBI" id="CHEBI:29034"/>
        <dbReference type="ChEBI" id="CHEBI:57540"/>
        <dbReference type="ChEBI" id="CHEBI:57945"/>
        <dbReference type="EC" id="1.6.2.2"/>
    </reaction>
</comment>
<dbReference type="InterPro" id="IPR008333">
    <property type="entry name" value="Cbr1-like_FAD-bd_dom"/>
</dbReference>
<comment type="catalytic activity">
    <reaction evidence="15">
        <text>2 Fe(3+)-[Dph3] + NADH = 2 Fe(2+)-[Dph3] + NAD(+) + H(+)</text>
        <dbReference type="Rhea" id="RHEA:71231"/>
        <dbReference type="Rhea" id="RHEA-COMP:18002"/>
        <dbReference type="Rhea" id="RHEA-COMP:18003"/>
        <dbReference type="ChEBI" id="CHEBI:15378"/>
        <dbReference type="ChEBI" id="CHEBI:29033"/>
        <dbReference type="ChEBI" id="CHEBI:29034"/>
        <dbReference type="ChEBI" id="CHEBI:57540"/>
        <dbReference type="ChEBI" id="CHEBI:57945"/>
        <dbReference type="ChEBI" id="CHEBI:83228"/>
    </reaction>
    <physiologicalReaction direction="left-to-right" evidence="15">
        <dbReference type="Rhea" id="RHEA:71232"/>
    </physiologicalReaction>
</comment>
<evidence type="ECO:0000256" key="13">
    <source>
        <dbReference type="ARBA" id="ARBA00041901"/>
    </source>
</evidence>
<protein>
    <recommendedName>
        <fullName evidence="12">NADH-cytochrome b5 reductase 1</fullName>
        <ecNumber evidence="5">1.6.2.2</ecNumber>
    </recommendedName>
    <alternativeName>
        <fullName evidence="13">Microsomal cytochrome b reductase</fullName>
    </alternativeName>
</protein>
<evidence type="ECO:0000256" key="6">
    <source>
        <dbReference type="ARBA" id="ARBA00022630"/>
    </source>
</evidence>
<comment type="cofactor">
    <cofactor evidence="1 16">
        <name>FAD</name>
        <dbReference type="ChEBI" id="CHEBI:57692"/>
    </cofactor>
</comment>
<dbReference type="GO" id="GO:0022900">
    <property type="term" value="P:electron transport chain"/>
    <property type="evidence" value="ECO:0007669"/>
    <property type="project" value="TreeGrafter"/>
</dbReference>
<feature type="binding site" evidence="16">
    <location>
        <position position="136"/>
    </location>
    <ligand>
        <name>FAD</name>
        <dbReference type="ChEBI" id="CHEBI:57692"/>
    </ligand>
</feature>
<feature type="binding site" evidence="16">
    <location>
        <position position="134"/>
    </location>
    <ligand>
        <name>FAD</name>
        <dbReference type="ChEBI" id="CHEBI:57692"/>
    </ligand>
</feature>
<dbReference type="Pfam" id="PF00970">
    <property type="entry name" value="FAD_binding_6"/>
    <property type="match status" value="1"/>
</dbReference>
<dbReference type="EC" id="1.6.2.2" evidence="5"/>
<dbReference type="PROSITE" id="PS51384">
    <property type="entry name" value="FAD_FR"/>
    <property type="match status" value="1"/>
</dbReference>
<dbReference type="Gene3D" id="3.40.50.80">
    <property type="entry name" value="Nucleotide-binding domain of ferredoxin-NADP reductase (FNR) module"/>
    <property type="match status" value="1"/>
</dbReference>
<evidence type="ECO:0000256" key="15">
    <source>
        <dbReference type="ARBA" id="ARBA00049138"/>
    </source>
</evidence>
<dbReference type="InterPro" id="IPR017938">
    <property type="entry name" value="Riboflavin_synthase-like_b-brl"/>
</dbReference>
<accession>A0A1R0GSQ6</accession>
<dbReference type="SUPFAM" id="SSF52343">
    <property type="entry name" value="Ferredoxin reductase-like, C-terminal NADP-linked domain"/>
    <property type="match status" value="1"/>
</dbReference>
<dbReference type="PRINTS" id="PR00371">
    <property type="entry name" value="FPNCR"/>
</dbReference>
<evidence type="ECO:0000256" key="5">
    <source>
        <dbReference type="ARBA" id="ARBA00012011"/>
    </source>
</evidence>
<reference evidence="18 19" key="1">
    <citation type="journal article" date="2016" name="Mol. Biol. Evol.">
        <title>Genome-Wide Survey of Gut Fungi (Harpellales) Reveals the First Horizontally Transferred Ubiquitin Gene from a Mosquito Host.</title>
        <authorList>
            <person name="Wang Y."/>
            <person name="White M.M."/>
            <person name="Kvist S."/>
            <person name="Moncalvo J.M."/>
        </authorList>
    </citation>
    <scope>NUCLEOTIDE SEQUENCE [LARGE SCALE GENOMIC DNA]</scope>
    <source>
        <strain evidence="18 19">ALG-7-W6</strain>
    </source>
</reference>
<evidence type="ECO:0000256" key="3">
    <source>
        <dbReference type="ARBA" id="ARBA00005156"/>
    </source>
</evidence>
<keyword evidence="8 16" id="KW-0274">FAD</keyword>
<dbReference type="EMBL" id="LSSL01003978">
    <property type="protein sequence ID" value="OLY79916.1"/>
    <property type="molecule type" value="Genomic_DNA"/>
</dbReference>
<comment type="similarity">
    <text evidence="4">Belongs to the flavoprotein pyridine nucleotide cytochrome reductase family.</text>
</comment>
<dbReference type="OrthoDB" id="432685at2759"/>
<organism evidence="18 19">
    <name type="scientific">Smittium mucronatum</name>
    <dbReference type="NCBI Taxonomy" id="133383"/>
    <lineage>
        <taxon>Eukaryota</taxon>
        <taxon>Fungi</taxon>
        <taxon>Fungi incertae sedis</taxon>
        <taxon>Zoopagomycota</taxon>
        <taxon>Kickxellomycotina</taxon>
        <taxon>Harpellomycetes</taxon>
        <taxon>Harpellales</taxon>
        <taxon>Legeriomycetaceae</taxon>
        <taxon>Smittium</taxon>
    </lineage>
</organism>
<evidence type="ECO:0000259" key="17">
    <source>
        <dbReference type="PROSITE" id="PS51384"/>
    </source>
</evidence>
<keyword evidence="7" id="KW-1000">Mitochondrion outer membrane</keyword>
<keyword evidence="6 16" id="KW-0285">Flavoprotein</keyword>
<dbReference type="GO" id="GO:0005741">
    <property type="term" value="C:mitochondrial outer membrane"/>
    <property type="evidence" value="ECO:0007669"/>
    <property type="project" value="UniProtKB-SubCell"/>
</dbReference>
<evidence type="ECO:0000313" key="19">
    <source>
        <dbReference type="Proteomes" id="UP000187455"/>
    </source>
</evidence>
<evidence type="ECO:0000256" key="9">
    <source>
        <dbReference type="ARBA" id="ARBA00023002"/>
    </source>
</evidence>
<evidence type="ECO:0000313" key="18">
    <source>
        <dbReference type="EMBL" id="OLY79916.1"/>
    </source>
</evidence>
<keyword evidence="7" id="KW-0472">Membrane</keyword>
<evidence type="ECO:0000256" key="7">
    <source>
        <dbReference type="ARBA" id="ARBA00022787"/>
    </source>
</evidence>
<dbReference type="SUPFAM" id="SSF63380">
    <property type="entry name" value="Riboflavin synthase domain-like"/>
    <property type="match status" value="1"/>
</dbReference>
<evidence type="ECO:0000256" key="2">
    <source>
        <dbReference type="ARBA" id="ARBA00004294"/>
    </source>
</evidence>
<feature type="non-terminal residue" evidence="18">
    <location>
        <position position="239"/>
    </location>
</feature>
<keyword evidence="11" id="KW-0496">Mitochondrion</keyword>
<dbReference type="InterPro" id="IPR017927">
    <property type="entry name" value="FAD-bd_FR_type"/>
</dbReference>
<keyword evidence="19" id="KW-1185">Reference proteome</keyword>
<keyword evidence="10" id="KW-0520">NAD</keyword>
<evidence type="ECO:0000256" key="14">
    <source>
        <dbReference type="ARBA" id="ARBA00047682"/>
    </source>
</evidence>
<comment type="pathway">
    <text evidence="3">Protein modification; peptidyl-diphthamide biosynthesis.</text>
</comment>
<dbReference type="AlphaFoldDB" id="A0A1R0GSQ6"/>
<dbReference type="GO" id="GO:0090524">
    <property type="term" value="F:cytochrome-b5 reductase activity, acting on NADH"/>
    <property type="evidence" value="ECO:0007669"/>
    <property type="project" value="UniProtKB-EC"/>
</dbReference>
<feature type="binding site" evidence="16">
    <location>
        <position position="117"/>
    </location>
    <ligand>
        <name>FAD</name>
        <dbReference type="ChEBI" id="CHEBI:57692"/>
    </ligand>
</feature>
<dbReference type="InterPro" id="IPR001834">
    <property type="entry name" value="CBR-like"/>
</dbReference>
<comment type="subcellular location">
    <subcellularLocation>
        <location evidence="2">Mitochondrion outer membrane</location>
    </subcellularLocation>
</comment>
<feature type="binding site" evidence="16">
    <location>
        <position position="144"/>
    </location>
    <ligand>
        <name>FAD</name>
        <dbReference type="ChEBI" id="CHEBI:57692"/>
    </ligand>
</feature>
<dbReference type="PANTHER" id="PTHR19370">
    <property type="entry name" value="NADH-CYTOCHROME B5 REDUCTASE"/>
    <property type="match status" value="1"/>
</dbReference>
<dbReference type="Proteomes" id="UP000187455">
    <property type="component" value="Unassembled WGS sequence"/>
</dbReference>
<sequence>MSIMALHDKITNFLDKNAFTTLFVLAITTLVIVNYCFGSDDDSNDSEKKPAASSTDDLVALDKQIYTEFKLVEKIQANHNTVRLQFATPHHNQVLGLSLGQCISVRVVDSTGKPAVRSYTPISPLLQRGSFELLVKVYPTGIVSSHLGAMEVGQYLAARGPRGNYKYEPNSKDLVLLIAGGSGITPMYQVLQHVLQDPKDTTKFVLIFANVTLPDILLKEEIDVLAAQFPNRLEVIYFL</sequence>
<evidence type="ECO:0000256" key="8">
    <source>
        <dbReference type="ARBA" id="ARBA00022827"/>
    </source>
</evidence>
<keyword evidence="9" id="KW-0560">Oxidoreductase</keyword>
<dbReference type="Gene3D" id="2.40.30.10">
    <property type="entry name" value="Translation factors"/>
    <property type="match status" value="1"/>
</dbReference>
<evidence type="ECO:0000256" key="11">
    <source>
        <dbReference type="ARBA" id="ARBA00023128"/>
    </source>
</evidence>
<dbReference type="CDD" id="cd06183">
    <property type="entry name" value="cyt_b5_reduct_like"/>
    <property type="match status" value="1"/>
</dbReference>
<dbReference type="STRING" id="133383.A0A1R0GSQ6"/>
<feature type="domain" description="FAD-binding FR-type" evidence="17">
    <location>
        <begin position="64"/>
        <end position="168"/>
    </location>
</feature>
<evidence type="ECO:0000256" key="16">
    <source>
        <dbReference type="PIRSR" id="PIRSR601834-1"/>
    </source>
</evidence>
<dbReference type="Pfam" id="PF00175">
    <property type="entry name" value="NAD_binding_1"/>
    <property type="match status" value="1"/>
</dbReference>
<proteinExistence type="inferred from homology"/>
<name>A0A1R0GSQ6_9FUNG</name>
<gene>
    <name evidence="18" type="ORF">AYI68_g6001</name>
</gene>
<dbReference type="InterPro" id="IPR001433">
    <property type="entry name" value="OxRdtase_FAD/NAD-bd"/>
</dbReference>
<dbReference type="PRINTS" id="PR00406">
    <property type="entry name" value="CYTB5RDTASE"/>
</dbReference>
<dbReference type="InterPro" id="IPR039261">
    <property type="entry name" value="FNR_nucleotide-bd"/>
</dbReference>
<evidence type="ECO:0000256" key="1">
    <source>
        <dbReference type="ARBA" id="ARBA00001974"/>
    </source>
</evidence>